<evidence type="ECO:0000313" key="2">
    <source>
        <dbReference type="Proteomes" id="UP000260642"/>
    </source>
</evidence>
<dbReference type="AlphaFoldDB" id="A0A3E4EEY2"/>
<proteinExistence type="predicted"/>
<dbReference type="EMBL" id="QSOB01000004">
    <property type="protein sequence ID" value="RGI69551.1"/>
    <property type="molecule type" value="Genomic_DNA"/>
</dbReference>
<dbReference type="Proteomes" id="UP000260642">
    <property type="component" value="Unassembled WGS sequence"/>
</dbReference>
<reference evidence="1 2" key="1">
    <citation type="submission" date="2018-08" db="EMBL/GenBank/DDBJ databases">
        <title>A genome reference for cultivated species of the human gut microbiota.</title>
        <authorList>
            <person name="Zou Y."/>
            <person name="Xue W."/>
            <person name="Luo G."/>
        </authorList>
    </citation>
    <scope>NUCLEOTIDE SEQUENCE [LARGE SCALE GENOMIC DNA]</scope>
    <source>
        <strain evidence="1 2">TM10-3</strain>
    </source>
</reference>
<name>A0A3E4EEY2_9FIRM</name>
<sequence length="72" mass="8508">CTPVCSAGQADIRQMLTTKSRNNIHHLIDKNYRFRIKDALDIYTFLLYLECNKSALHFLIVKKITYFVYHSL</sequence>
<gene>
    <name evidence="1" type="ORF">DXD95_03435</name>
</gene>
<comment type="caution">
    <text evidence="1">The sequence shown here is derived from an EMBL/GenBank/DDBJ whole genome shotgun (WGS) entry which is preliminary data.</text>
</comment>
<organism evidence="1 2">
    <name type="scientific">Agathobacter rectalis</name>
    <dbReference type="NCBI Taxonomy" id="39491"/>
    <lineage>
        <taxon>Bacteria</taxon>
        <taxon>Bacillati</taxon>
        <taxon>Bacillota</taxon>
        <taxon>Clostridia</taxon>
        <taxon>Lachnospirales</taxon>
        <taxon>Lachnospiraceae</taxon>
        <taxon>Agathobacter</taxon>
    </lineage>
</organism>
<accession>A0A3E4EEY2</accession>
<feature type="non-terminal residue" evidence="1">
    <location>
        <position position="1"/>
    </location>
</feature>
<protein>
    <submittedName>
        <fullName evidence="1">Uncharacterized protein</fullName>
    </submittedName>
</protein>
<evidence type="ECO:0000313" key="1">
    <source>
        <dbReference type="EMBL" id="RGI69551.1"/>
    </source>
</evidence>